<keyword evidence="3" id="KW-0677">Repeat</keyword>
<evidence type="ECO:0000256" key="3">
    <source>
        <dbReference type="ARBA" id="ARBA00022737"/>
    </source>
</evidence>
<dbReference type="OrthoDB" id="6059830at2759"/>
<dbReference type="InterPro" id="IPR051940">
    <property type="entry name" value="Chitin_bind-dev_reg"/>
</dbReference>
<keyword evidence="2 6" id="KW-0732">Signal</keyword>
<proteinExistence type="predicted"/>
<dbReference type="STRING" id="35570.A0A1I8QD16"/>
<feature type="signal peptide" evidence="6">
    <location>
        <begin position="1"/>
        <end position="20"/>
    </location>
</feature>
<evidence type="ECO:0000313" key="8">
    <source>
        <dbReference type="EnsemblMetazoa" id="SCAU016010-PA"/>
    </source>
</evidence>
<dbReference type="InterPro" id="IPR036508">
    <property type="entry name" value="Chitin-bd_dom_sf"/>
</dbReference>
<keyword evidence="4" id="KW-1015">Disulfide bond</keyword>
<reference evidence="8" key="1">
    <citation type="submission" date="2020-05" db="UniProtKB">
        <authorList>
            <consortium name="EnsemblMetazoa"/>
        </authorList>
    </citation>
    <scope>IDENTIFICATION</scope>
    <source>
        <strain evidence="8">USDA</strain>
    </source>
</reference>
<dbReference type="VEuPathDB" id="VectorBase:SCAU016010"/>
<keyword evidence="1" id="KW-0147">Chitin-binding</keyword>
<dbReference type="GO" id="GO:0005576">
    <property type="term" value="C:extracellular region"/>
    <property type="evidence" value="ECO:0007669"/>
    <property type="project" value="InterPro"/>
</dbReference>
<dbReference type="AlphaFoldDB" id="A0A1I8QD16"/>
<sequence length="151" mass="16091">MNKVLLAVLMLSVSLGSLEAVDICKNQPNGVLLPYPEDCTKYVVCRQGEPHMLLKCPLGLHFNRLQSICDVKERAACQLEKSQVSQPVLAPLTGPSGTTCLNSGKCAGMPDGTMFADPNSSGYIVCQCECEIAMPCAPGTAFNEALQTCAH</sequence>
<dbReference type="GO" id="GO:0008061">
    <property type="term" value="F:chitin binding"/>
    <property type="evidence" value="ECO:0007669"/>
    <property type="project" value="UniProtKB-KW"/>
</dbReference>
<dbReference type="PANTHER" id="PTHR23301">
    <property type="entry name" value="CHITIN BINDING PERITROPHIN-A"/>
    <property type="match status" value="1"/>
</dbReference>
<evidence type="ECO:0000313" key="9">
    <source>
        <dbReference type="Proteomes" id="UP000095300"/>
    </source>
</evidence>
<dbReference type="KEGG" id="scac:106095287"/>
<dbReference type="InterPro" id="IPR002557">
    <property type="entry name" value="Chitin-bd_dom"/>
</dbReference>
<dbReference type="PANTHER" id="PTHR23301:SF0">
    <property type="entry name" value="CHITIN-BINDING TYPE-2 DOMAIN-CONTAINING PROTEIN-RELATED"/>
    <property type="match status" value="1"/>
</dbReference>
<dbReference type="PROSITE" id="PS50940">
    <property type="entry name" value="CHIT_BIND_II"/>
    <property type="match status" value="1"/>
</dbReference>
<name>A0A1I8QD16_STOCA</name>
<dbReference type="Proteomes" id="UP000095300">
    <property type="component" value="Unassembled WGS sequence"/>
</dbReference>
<evidence type="ECO:0000256" key="6">
    <source>
        <dbReference type="SAM" id="SignalP"/>
    </source>
</evidence>
<dbReference type="SMART" id="SM00494">
    <property type="entry name" value="ChtBD2"/>
    <property type="match status" value="2"/>
</dbReference>
<dbReference type="Pfam" id="PF01607">
    <property type="entry name" value="CBM_14"/>
    <property type="match status" value="2"/>
</dbReference>
<evidence type="ECO:0000256" key="5">
    <source>
        <dbReference type="ARBA" id="ARBA00023180"/>
    </source>
</evidence>
<feature type="domain" description="Chitin-binding type-2" evidence="7">
    <location>
        <begin position="21"/>
        <end position="79"/>
    </location>
</feature>
<evidence type="ECO:0000256" key="4">
    <source>
        <dbReference type="ARBA" id="ARBA00023157"/>
    </source>
</evidence>
<keyword evidence="9" id="KW-1185">Reference proteome</keyword>
<organism evidence="8 9">
    <name type="scientific">Stomoxys calcitrans</name>
    <name type="common">Stable fly</name>
    <name type="synonym">Conops calcitrans</name>
    <dbReference type="NCBI Taxonomy" id="35570"/>
    <lineage>
        <taxon>Eukaryota</taxon>
        <taxon>Metazoa</taxon>
        <taxon>Ecdysozoa</taxon>
        <taxon>Arthropoda</taxon>
        <taxon>Hexapoda</taxon>
        <taxon>Insecta</taxon>
        <taxon>Pterygota</taxon>
        <taxon>Neoptera</taxon>
        <taxon>Endopterygota</taxon>
        <taxon>Diptera</taxon>
        <taxon>Brachycera</taxon>
        <taxon>Muscomorpha</taxon>
        <taxon>Muscoidea</taxon>
        <taxon>Muscidae</taxon>
        <taxon>Stomoxys</taxon>
    </lineage>
</organism>
<feature type="chain" id="PRO_5009328175" description="Chitin-binding type-2 domain-containing protein" evidence="6">
    <location>
        <begin position="21"/>
        <end position="151"/>
    </location>
</feature>
<evidence type="ECO:0000256" key="1">
    <source>
        <dbReference type="ARBA" id="ARBA00022669"/>
    </source>
</evidence>
<evidence type="ECO:0000256" key="2">
    <source>
        <dbReference type="ARBA" id="ARBA00022729"/>
    </source>
</evidence>
<dbReference type="Gene3D" id="2.170.140.10">
    <property type="entry name" value="Chitin binding domain"/>
    <property type="match status" value="1"/>
</dbReference>
<evidence type="ECO:0000259" key="7">
    <source>
        <dbReference type="PROSITE" id="PS50940"/>
    </source>
</evidence>
<accession>A0A1I8QD16</accession>
<keyword evidence="5" id="KW-0325">Glycoprotein</keyword>
<gene>
    <name evidence="8" type="primary">106095287</name>
</gene>
<dbReference type="SUPFAM" id="SSF57625">
    <property type="entry name" value="Invertebrate chitin-binding proteins"/>
    <property type="match status" value="2"/>
</dbReference>
<dbReference type="EnsemblMetazoa" id="SCAU016010-RA">
    <property type="protein sequence ID" value="SCAU016010-PA"/>
    <property type="gene ID" value="SCAU016010"/>
</dbReference>
<protein>
    <recommendedName>
        <fullName evidence="7">Chitin-binding type-2 domain-containing protein</fullName>
    </recommendedName>
</protein>